<dbReference type="Pfam" id="PF13578">
    <property type="entry name" value="Methyltransf_24"/>
    <property type="match status" value="1"/>
</dbReference>
<dbReference type="RefSeq" id="WP_345507290.1">
    <property type="nucleotide sequence ID" value="NZ_BAABIW010000014.1"/>
</dbReference>
<reference evidence="4" key="1">
    <citation type="journal article" date="2019" name="Int. J. Syst. Evol. Microbiol.">
        <title>The Global Catalogue of Microorganisms (GCM) 10K type strain sequencing project: providing services to taxonomists for standard genome sequencing and annotation.</title>
        <authorList>
            <consortium name="The Broad Institute Genomics Platform"/>
            <consortium name="The Broad Institute Genome Sequencing Center for Infectious Disease"/>
            <person name="Wu L."/>
            <person name="Ma J."/>
        </authorList>
    </citation>
    <scope>NUCLEOTIDE SEQUENCE [LARGE SCALE GENOMIC DNA]</scope>
    <source>
        <strain evidence="4">JCM 17687</strain>
    </source>
</reference>
<evidence type="ECO:0000313" key="3">
    <source>
        <dbReference type="EMBL" id="GAA5026110.1"/>
    </source>
</evidence>
<feature type="transmembrane region" description="Helical" evidence="2">
    <location>
        <begin position="222"/>
        <end position="243"/>
    </location>
</feature>
<accession>A0ABP9JCM9</accession>
<feature type="compositionally biased region" description="Low complexity" evidence="1">
    <location>
        <begin position="116"/>
        <end position="172"/>
    </location>
</feature>
<evidence type="ECO:0000313" key="4">
    <source>
        <dbReference type="Proteomes" id="UP001500427"/>
    </source>
</evidence>
<evidence type="ECO:0008006" key="5">
    <source>
        <dbReference type="Google" id="ProtNLM"/>
    </source>
</evidence>
<keyword evidence="2" id="KW-0812">Transmembrane</keyword>
<dbReference type="SUPFAM" id="SSF53335">
    <property type="entry name" value="S-adenosyl-L-methionine-dependent methyltransferases"/>
    <property type="match status" value="1"/>
</dbReference>
<organism evidence="3 4">
    <name type="scientific">Terrabacter aeriphilus</name>
    <dbReference type="NCBI Taxonomy" id="515662"/>
    <lineage>
        <taxon>Bacteria</taxon>
        <taxon>Bacillati</taxon>
        <taxon>Actinomycetota</taxon>
        <taxon>Actinomycetes</taxon>
        <taxon>Micrococcales</taxon>
        <taxon>Intrasporangiaceae</taxon>
        <taxon>Terrabacter</taxon>
    </lineage>
</organism>
<gene>
    <name evidence="3" type="ORF">GCM10023258_19600</name>
</gene>
<dbReference type="Gene3D" id="3.40.50.150">
    <property type="entry name" value="Vaccinia Virus protein VP39"/>
    <property type="match status" value="1"/>
</dbReference>
<evidence type="ECO:0000256" key="1">
    <source>
        <dbReference type="SAM" id="MobiDB-lite"/>
    </source>
</evidence>
<keyword evidence="4" id="KW-1185">Reference proteome</keyword>
<dbReference type="Proteomes" id="UP001500427">
    <property type="component" value="Unassembled WGS sequence"/>
</dbReference>
<comment type="caution">
    <text evidence="3">The sequence shown here is derived from an EMBL/GenBank/DDBJ whole genome shotgun (WGS) entry which is preliminary data.</text>
</comment>
<dbReference type="EMBL" id="BAABIW010000014">
    <property type="protein sequence ID" value="GAA5026110.1"/>
    <property type="molecule type" value="Genomic_DNA"/>
</dbReference>
<name>A0ABP9JCM9_9MICO</name>
<sequence length="534" mass="55704">MTNPVWTDASVIVVSEDVPRAAVLAARFPEAELSTTGAPDPEPGQPLASCLVVLADADAAAAVTRLAPRLTADAVVLVESTRHDRAVPGRHVTEHVTLDGFELDVLEPVGAPPRPAGADAPAAAADDTPAETNPDTTAGTPAHGTPAAAGTSPTTSSAGADTPTAPAPTSSSGREDRDPDRTPAPTRSRTTAGTAAAAGGAVLVLVLVVAVVVAQLTTTGYVGFAVTALALSGAAALAGLALLQRRGIRALRASLEADRARERSARSRLERRLADVGTGVQADTAALAARVEDVERTLTVVTASALETARRLPEPRGAETFTDPAELQAMHQTQAVANLFALVPVRGVIPFMGGWAASPDLVVVLVQEVLTRRPALVVECGSGVSTLWMALVIDHFGLETRIVSLDHDPEYAEQTRQTLRDHGVAHVAEVRDAPLGPAGLEGHDTDWYAVEAIEDLHDIGLLFVDGPPDTTGPLVRLPAVPLLRDRLAPRASVVLDDAVRAGEQEVTTRWQAVLPDFTLTRLPLQKQASRLRRG</sequence>
<proteinExistence type="predicted"/>
<keyword evidence="2" id="KW-1133">Transmembrane helix</keyword>
<keyword evidence="2" id="KW-0472">Membrane</keyword>
<feature type="region of interest" description="Disordered" evidence="1">
    <location>
        <begin position="106"/>
        <end position="193"/>
    </location>
</feature>
<dbReference type="InterPro" id="IPR029063">
    <property type="entry name" value="SAM-dependent_MTases_sf"/>
</dbReference>
<evidence type="ECO:0000256" key="2">
    <source>
        <dbReference type="SAM" id="Phobius"/>
    </source>
</evidence>
<protein>
    <recommendedName>
        <fullName evidence="5">Methyltransferase domain-containing protein</fullName>
    </recommendedName>
</protein>
<feature type="transmembrane region" description="Helical" evidence="2">
    <location>
        <begin position="195"/>
        <end position="216"/>
    </location>
</feature>